<evidence type="ECO:0000259" key="9">
    <source>
        <dbReference type="Pfam" id="PF12320"/>
    </source>
</evidence>
<dbReference type="InterPro" id="IPR050535">
    <property type="entry name" value="DNA_Repair-Maintenance_Comp"/>
</dbReference>
<evidence type="ECO:0000256" key="2">
    <source>
        <dbReference type="ARBA" id="ARBA00011322"/>
    </source>
</evidence>
<keyword evidence="5 7" id="KW-0378">Hydrolase</keyword>
<evidence type="ECO:0000256" key="1">
    <source>
        <dbReference type="ARBA" id="ARBA00010555"/>
    </source>
</evidence>
<dbReference type="InterPro" id="IPR026843">
    <property type="entry name" value="SbcD_C"/>
</dbReference>
<accession>A0ABQ6GZY0</accession>
<evidence type="ECO:0000256" key="4">
    <source>
        <dbReference type="ARBA" id="ARBA00022722"/>
    </source>
</evidence>
<dbReference type="InterPro" id="IPR041796">
    <property type="entry name" value="Mre11_N"/>
</dbReference>
<dbReference type="Gene3D" id="3.60.21.10">
    <property type="match status" value="1"/>
</dbReference>
<dbReference type="Gene3D" id="3.30.160.720">
    <property type="match status" value="1"/>
</dbReference>
<reference evidence="10 11" key="1">
    <citation type="submission" date="2023-03" db="EMBL/GenBank/DDBJ databases">
        <title>Draft genome sequence of Thalassotalea insulae KCTC 62186T.</title>
        <authorList>
            <person name="Sawabe T."/>
        </authorList>
    </citation>
    <scope>NUCLEOTIDE SEQUENCE [LARGE SCALE GENOMIC DNA]</scope>
    <source>
        <strain evidence="10 11">KCTC 62186</strain>
    </source>
</reference>
<dbReference type="NCBIfam" id="NF008206">
    <property type="entry name" value="PRK10966.1"/>
    <property type="match status" value="1"/>
</dbReference>
<dbReference type="Pfam" id="PF00149">
    <property type="entry name" value="Metallophos"/>
    <property type="match status" value="1"/>
</dbReference>
<dbReference type="PANTHER" id="PTHR30337">
    <property type="entry name" value="COMPONENT OF ATP-DEPENDENT DSDNA EXONUCLEASE"/>
    <property type="match status" value="1"/>
</dbReference>
<comment type="function">
    <text evidence="7">SbcCD cleaves DNA hairpin structures. These structures can inhibit DNA replication and are intermediates in certain DNA recombination reactions. The complex acts as a 3'-&gt;5' double strand exonuclease that can open hairpins. It also has a 5' single-strand endonuclease activity.</text>
</comment>
<protein>
    <recommendedName>
        <fullName evidence="3 7">Nuclease SbcCD subunit D</fullName>
    </recommendedName>
</protein>
<dbReference type="CDD" id="cd00840">
    <property type="entry name" value="MPP_Mre11_N"/>
    <property type="match status" value="1"/>
</dbReference>
<dbReference type="PANTHER" id="PTHR30337:SF0">
    <property type="entry name" value="NUCLEASE SBCCD SUBUNIT D"/>
    <property type="match status" value="1"/>
</dbReference>
<evidence type="ECO:0000256" key="7">
    <source>
        <dbReference type="RuleBase" id="RU363069"/>
    </source>
</evidence>
<dbReference type="EMBL" id="BSST01000001">
    <property type="protein sequence ID" value="GLX80176.1"/>
    <property type="molecule type" value="Genomic_DNA"/>
</dbReference>
<evidence type="ECO:0000313" key="11">
    <source>
        <dbReference type="Proteomes" id="UP001157186"/>
    </source>
</evidence>
<keyword evidence="7" id="KW-0233">DNA recombination</keyword>
<dbReference type="InterPro" id="IPR029052">
    <property type="entry name" value="Metallo-depent_PP-like"/>
</dbReference>
<name>A0ABQ6GZY0_9GAMM</name>
<evidence type="ECO:0000313" key="10">
    <source>
        <dbReference type="EMBL" id="GLX80176.1"/>
    </source>
</evidence>
<evidence type="ECO:0000259" key="8">
    <source>
        <dbReference type="Pfam" id="PF00149"/>
    </source>
</evidence>
<gene>
    <name evidence="7 10" type="primary">sbcD</name>
    <name evidence="10" type="ORF">tinsulaeT_35160</name>
</gene>
<dbReference type="Proteomes" id="UP001157186">
    <property type="component" value="Unassembled WGS sequence"/>
</dbReference>
<keyword evidence="6 7" id="KW-0269">Exonuclease</keyword>
<dbReference type="RefSeq" id="WP_284246141.1">
    <property type="nucleotide sequence ID" value="NZ_BSST01000001.1"/>
</dbReference>
<comment type="similarity">
    <text evidence="1 7">Belongs to the SbcD family.</text>
</comment>
<keyword evidence="4 7" id="KW-0540">Nuclease</keyword>
<feature type="domain" description="Nuclease SbcCD subunit D C-terminal" evidence="9">
    <location>
        <begin position="279"/>
        <end position="388"/>
    </location>
</feature>
<evidence type="ECO:0000256" key="5">
    <source>
        <dbReference type="ARBA" id="ARBA00022801"/>
    </source>
</evidence>
<keyword evidence="7" id="KW-0235">DNA replication</keyword>
<feature type="domain" description="Calcineurin-like phosphoesterase" evidence="8">
    <location>
        <begin position="3"/>
        <end position="229"/>
    </location>
</feature>
<organism evidence="10 11">
    <name type="scientific">Thalassotalea insulae</name>
    <dbReference type="NCBI Taxonomy" id="2056778"/>
    <lineage>
        <taxon>Bacteria</taxon>
        <taxon>Pseudomonadati</taxon>
        <taxon>Pseudomonadota</taxon>
        <taxon>Gammaproteobacteria</taxon>
        <taxon>Alteromonadales</taxon>
        <taxon>Colwelliaceae</taxon>
        <taxon>Thalassotalea</taxon>
    </lineage>
</organism>
<proteinExistence type="inferred from homology"/>
<comment type="caution">
    <text evidence="10">The sequence shown here is derived from an EMBL/GenBank/DDBJ whole genome shotgun (WGS) entry which is preliminary data.</text>
</comment>
<keyword evidence="11" id="KW-1185">Reference proteome</keyword>
<dbReference type="InterPro" id="IPR004593">
    <property type="entry name" value="SbcD"/>
</dbReference>
<dbReference type="SUPFAM" id="SSF56300">
    <property type="entry name" value="Metallo-dependent phosphatases"/>
    <property type="match status" value="1"/>
</dbReference>
<comment type="subunit">
    <text evidence="2 7">Heterodimer of SbcC and SbcD.</text>
</comment>
<evidence type="ECO:0000256" key="3">
    <source>
        <dbReference type="ARBA" id="ARBA00013365"/>
    </source>
</evidence>
<evidence type="ECO:0000256" key="6">
    <source>
        <dbReference type="ARBA" id="ARBA00022839"/>
    </source>
</evidence>
<dbReference type="Pfam" id="PF12320">
    <property type="entry name" value="SbcD_C"/>
    <property type="match status" value="1"/>
</dbReference>
<dbReference type="NCBIfam" id="TIGR00619">
    <property type="entry name" value="sbcd"/>
    <property type="match status" value="1"/>
</dbReference>
<dbReference type="InterPro" id="IPR004843">
    <property type="entry name" value="Calcineurin-like_PHP"/>
</dbReference>
<sequence length="434" mass="48808">MTFRILHTSDWHLGQNFYGKSRLKEHQGFINWLLVQVTEQQIDAIVVAGDVFDTGTPPSYARELYFDFIVRLHQLNCQLIVLAGNHDSVAMLGESQSLLAQLGCYVVTQASSVTAQQLLSLTNAKGEQLVVCAIPFIRPRDVVVSSSGQSAKDKQQQLQQAIQAHYQQLVEQAHQQYGEQVAIMATGHLTTVGVSCSESVRDIYIGTLEAFPAQCFPEVDYIALGHIHQAQKVAKSEHIRYCGSPIPLSFDEAAQQKSVNLVDFSQGKLAQVTELAIPCFQPMEMVKTDLDSLKQRLTMLTATDHLAEQQAGESDEQCRIWLDIELSHSDYLNDLTLRVDEIVHDFPVEVILVRRAKKNRALNSVTEENTTLAELRLQDVFDTRLALESWPDPQAEQRKTRLTTLFNEIADQVSHQEAIEEQQPLQEEQQQASK</sequence>
<keyword evidence="7" id="KW-0255">Endonuclease</keyword>